<name>A0A2Z6LZP9_TRISU</name>
<dbReference type="PANTHER" id="PTHR31319:SF110">
    <property type="entry name" value="CCT MOTIF FAMILY PROTEIN"/>
    <property type="match status" value="1"/>
</dbReference>
<gene>
    <name evidence="1" type="ORF">TSUD_27070</name>
</gene>
<dbReference type="Proteomes" id="UP000242715">
    <property type="component" value="Unassembled WGS sequence"/>
</dbReference>
<evidence type="ECO:0008006" key="3">
    <source>
        <dbReference type="Google" id="ProtNLM"/>
    </source>
</evidence>
<dbReference type="GO" id="GO:0003700">
    <property type="term" value="F:DNA-binding transcription factor activity"/>
    <property type="evidence" value="ECO:0007669"/>
    <property type="project" value="TreeGrafter"/>
</dbReference>
<sequence length="250" mass="27667">MLFTFPLYHFSQDEISSPLSARIFELCNPELFPEALQNSEFHNPNDSVTPLLGPSLSLPPVFEEDCITSVPSYVPLNPSSPSCNYLSPAGMASYMPPPPGSLATSLSDSAALFGGNMLLGSELQTQELDYQGDNGRMYCPDPIQRVFNPPDLQALNTENQQLVVGSGSSASLTPEISNLEDSTFKVGKLSVEQRKEKIHRYMKKRNERNFSKKIKVAVKEEDDMVDSSDIFAHISGVNSFKCNYSIQSWI</sequence>
<protein>
    <recommendedName>
        <fullName evidence="3">CCT domain-containing protein</fullName>
    </recommendedName>
</protein>
<evidence type="ECO:0000313" key="2">
    <source>
        <dbReference type="Proteomes" id="UP000242715"/>
    </source>
</evidence>
<dbReference type="GO" id="GO:0009909">
    <property type="term" value="P:regulation of flower development"/>
    <property type="evidence" value="ECO:0007669"/>
    <property type="project" value="InterPro"/>
</dbReference>
<keyword evidence="2" id="KW-1185">Reference proteome</keyword>
<evidence type="ECO:0000313" key="1">
    <source>
        <dbReference type="EMBL" id="GAU23798.1"/>
    </source>
</evidence>
<accession>A0A2Z6LZP9</accession>
<dbReference type="AlphaFoldDB" id="A0A2Z6LZP9"/>
<dbReference type="EMBL" id="DF973277">
    <property type="protein sequence ID" value="GAU23798.1"/>
    <property type="molecule type" value="Genomic_DNA"/>
</dbReference>
<proteinExistence type="predicted"/>
<dbReference type="OrthoDB" id="153872at2759"/>
<reference evidence="2" key="1">
    <citation type="journal article" date="2017" name="Front. Plant Sci.">
        <title>Climate Clever Clovers: New Paradigm to Reduce the Environmental Footprint of Ruminants by Breeding Low Methanogenic Forages Utilizing Haplotype Variation.</title>
        <authorList>
            <person name="Kaur P."/>
            <person name="Appels R."/>
            <person name="Bayer P.E."/>
            <person name="Keeble-Gagnere G."/>
            <person name="Wang J."/>
            <person name="Hirakawa H."/>
            <person name="Shirasawa K."/>
            <person name="Vercoe P."/>
            <person name="Stefanova K."/>
            <person name="Durmic Z."/>
            <person name="Nichols P."/>
            <person name="Revell C."/>
            <person name="Isobe S.N."/>
            <person name="Edwards D."/>
            <person name="Erskine W."/>
        </authorList>
    </citation>
    <scope>NUCLEOTIDE SEQUENCE [LARGE SCALE GENOMIC DNA]</scope>
    <source>
        <strain evidence="2">cv. Daliak</strain>
    </source>
</reference>
<dbReference type="PANTHER" id="PTHR31319">
    <property type="entry name" value="ZINC FINGER PROTEIN CONSTANS-LIKE 4"/>
    <property type="match status" value="1"/>
</dbReference>
<dbReference type="GO" id="GO:0005634">
    <property type="term" value="C:nucleus"/>
    <property type="evidence" value="ECO:0007669"/>
    <property type="project" value="TreeGrafter"/>
</dbReference>
<organism evidence="1 2">
    <name type="scientific">Trifolium subterraneum</name>
    <name type="common">Subterranean clover</name>
    <dbReference type="NCBI Taxonomy" id="3900"/>
    <lineage>
        <taxon>Eukaryota</taxon>
        <taxon>Viridiplantae</taxon>
        <taxon>Streptophyta</taxon>
        <taxon>Embryophyta</taxon>
        <taxon>Tracheophyta</taxon>
        <taxon>Spermatophyta</taxon>
        <taxon>Magnoliopsida</taxon>
        <taxon>eudicotyledons</taxon>
        <taxon>Gunneridae</taxon>
        <taxon>Pentapetalae</taxon>
        <taxon>rosids</taxon>
        <taxon>fabids</taxon>
        <taxon>Fabales</taxon>
        <taxon>Fabaceae</taxon>
        <taxon>Papilionoideae</taxon>
        <taxon>50 kb inversion clade</taxon>
        <taxon>NPAAA clade</taxon>
        <taxon>Hologalegina</taxon>
        <taxon>IRL clade</taxon>
        <taxon>Trifolieae</taxon>
        <taxon>Trifolium</taxon>
    </lineage>
</organism>
<dbReference type="InterPro" id="IPR045281">
    <property type="entry name" value="CONSTANS-like"/>
</dbReference>